<evidence type="ECO:0000256" key="9">
    <source>
        <dbReference type="PROSITE-ProRule" id="PRU00282"/>
    </source>
</evidence>
<dbReference type="GO" id="GO:0031966">
    <property type="term" value="C:mitochondrial membrane"/>
    <property type="evidence" value="ECO:0007669"/>
    <property type="project" value="UniProtKB-SubCell"/>
</dbReference>
<feature type="repeat" description="Solcar" evidence="9">
    <location>
        <begin position="95"/>
        <end position="195"/>
    </location>
</feature>
<dbReference type="Proteomes" id="UP000316726">
    <property type="component" value="Chromosome 8"/>
</dbReference>
<dbReference type="PANTHER" id="PTHR45624:SF10">
    <property type="entry name" value="SLC (SOLUTE CARRIER) HOMOLOG"/>
    <property type="match status" value="1"/>
</dbReference>
<reference evidence="12 13" key="1">
    <citation type="submission" date="2018-07" db="EMBL/GenBank/DDBJ databases">
        <title>The complete nuclear genome of the prasinophyte Chloropicon primus (CCMP1205).</title>
        <authorList>
            <person name="Pombert J.-F."/>
            <person name="Otis C."/>
            <person name="Turmel M."/>
            <person name="Lemieux C."/>
        </authorList>
    </citation>
    <scope>NUCLEOTIDE SEQUENCE [LARGE SCALE GENOMIC DNA]</scope>
    <source>
        <strain evidence="12 13">CCMP1205</strain>
    </source>
</reference>
<dbReference type="STRING" id="1764295.A0A5B8MPR0"/>
<reference evidence="11" key="2">
    <citation type="submission" date="2021-01" db="EMBL/GenBank/DDBJ databases">
        <authorList>
            <person name="Corre E."/>
            <person name="Pelletier E."/>
            <person name="Niang G."/>
            <person name="Scheremetjew M."/>
            <person name="Finn R."/>
            <person name="Kale V."/>
            <person name="Holt S."/>
            <person name="Cochrane G."/>
            <person name="Meng A."/>
            <person name="Brown T."/>
            <person name="Cohen L."/>
        </authorList>
    </citation>
    <scope>NUCLEOTIDE SEQUENCE</scope>
    <source>
        <strain evidence="11">CCMP1205</strain>
    </source>
</reference>
<dbReference type="InterPro" id="IPR018108">
    <property type="entry name" value="MCP_transmembrane"/>
</dbReference>
<evidence type="ECO:0000256" key="1">
    <source>
        <dbReference type="ARBA" id="ARBA00004225"/>
    </source>
</evidence>
<dbReference type="InterPro" id="IPR002067">
    <property type="entry name" value="MCP"/>
</dbReference>
<comment type="similarity">
    <text evidence="2 10">Belongs to the mitochondrial carrier (TC 2.A.29) family.</text>
</comment>
<dbReference type="Gene3D" id="1.50.40.10">
    <property type="entry name" value="Mitochondrial carrier domain"/>
    <property type="match status" value="1"/>
</dbReference>
<name>A0A5B8MPR0_9CHLO</name>
<protein>
    <submittedName>
        <fullName evidence="12">Mitochondrial carrier protein</fullName>
    </submittedName>
</protein>
<sequence>MDLREFVAGTAGGCAGVFAGHPLDVVKTRLQSGTNALGANVVECFRKLFVKEGLKGFYKGILPPIVSNAPVSAGVFTTYGWALRQLHGSERQHEASLRDVAKAGFAAGVVSSVIVTPADLIKVRLQMDSKAKAPSAGAVAKSSNLGVLGETYGCVQQIVREGGLPNLYRGFKQTLLRETFSYACYFGSYEATLRSITPEGKQPSTWSILLAGSVSGLVVWGPVYPIDVVKTRIQACKKETPDTTWRCTQQIIASEGVKGLFRGFSAAMLRAVPVNAITFLVFEQVQLCLPQWQRP</sequence>
<dbReference type="PROSITE" id="PS50920">
    <property type="entry name" value="SOLCAR"/>
    <property type="match status" value="3"/>
</dbReference>
<evidence type="ECO:0000256" key="3">
    <source>
        <dbReference type="ARBA" id="ARBA00022448"/>
    </source>
</evidence>
<comment type="subcellular location">
    <subcellularLocation>
        <location evidence="1">Mitochondrion membrane</location>
        <topology evidence="1">Multi-pass membrane protein</topology>
    </subcellularLocation>
</comment>
<evidence type="ECO:0000256" key="8">
    <source>
        <dbReference type="ARBA" id="ARBA00023136"/>
    </source>
</evidence>
<evidence type="ECO:0000313" key="12">
    <source>
        <dbReference type="EMBL" id="QDZ22658.1"/>
    </source>
</evidence>
<evidence type="ECO:0000256" key="4">
    <source>
        <dbReference type="ARBA" id="ARBA00022692"/>
    </source>
</evidence>
<evidence type="ECO:0000256" key="10">
    <source>
        <dbReference type="RuleBase" id="RU000488"/>
    </source>
</evidence>
<feature type="repeat" description="Solcar" evidence="9">
    <location>
        <begin position="203"/>
        <end position="288"/>
    </location>
</feature>
<evidence type="ECO:0000256" key="5">
    <source>
        <dbReference type="ARBA" id="ARBA00022737"/>
    </source>
</evidence>
<keyword evidence="6" id="KW-1133">Transmembrane helix</keyword>
<dbReference type="EMBL" id="HBHL01004867">
    <property type="protein sequence ID" value="CAD9714303.1"/>
    <property type="molecule type" value="Transcribed_RNA"/>
</dbReference>
<dbReference type="OrthoDB" id="14252at2759"/>
<feature type="repeat" description="Solcar" evidence="9">
    <location>
        <begin position="3"/>
        <end position="85"/>
    </location>
</feature>
<dbReference type="InterPro" id="IPR050567">
    <property type="entry name" value="Mitochondrial_Carrier"/>
</dbReference>
<evidence type="ECO:0000256" key="7">
    <source>
        <dbReference type="ARBA" id="ARBA00023128"/>
    </source>
</evidence>
<proteinExistence type="inferred from homology"/>
<dbReference type="InterPro" id="IPR023395">
    <property type="entry name" value="MCP_dom_sf"/>
</dbReference>
<dbReference type="GO" id="GO:0022857">
    <property type="term" value="F:transmembrane transporter activity"/>
    <property type="evidence" value="ECO:0007669"/>
    <property type="project" value="TreeGrafter"/>
</dbReference>
<dbReference type="PANTHER" id="PTHR45624">
    <property type="entry name" value="MITOCHONDRIAL BASIC AMINO ACIDS TRANSPORTER-RELATED"/>
    <property type="match status" value="1"/>
</dbReference>
<dbReference type="SUPFAM" id="SSF103506">
    <property type="entry name" value="Mitochondrial carrier"/>
    <property type="match status" value="1"/>
</dbReference>
<dbReference type="AlphaFoldDB" id="A0A5B8MPR0"/>
<keyword evidence="5" id="KW-0677">Repeat</keyword>
<organism evidence="12 13">
    <name type="scientific">Chloropicon primus</name>
    <dbReference type="NCBI Taxonomy" id="1764295"/>
    <lineage>
        <taxon>Eukaryota</taxon>
        <taxon>Viridiplantae</taxon>
        <taxon>Chlorophyta</taxon>
        <taxon>Chloropicophyceae</taxon>
        <taxon>Chloropicales</taxon>
        <taxon>Chloropicaceae</taxon>
        <taxon>Chloropicon</taxon>
    </lineage>
</organism>
<accession>A0A5B8MPR0</accession>
<evidence type="ECO:0000256" key="2">
    <source>
        <dbReference type="ARBA" id="ARBA00006375"/>
    </source>
</evidence>
<evidence type="ECO:0000313" key="13">
    <source>
        <dbReference type="Proteomes" id="UP000316726"/>
    </source>
</evidence>
<dbReference type="Pfam" id="PF00153">
    <property type="entry name" value="Mito_carr"/>
    <property type="match status" value="3"/>
</dbReference>
<keyword evidence="3 10" id="KW-0813">Transport</keyword>
<dbReference type="PRINTS" id="PR00926">
    <property type="entry name" value="MITOCARRIER"/>
</dbReference>
<gene>
    <name evidence="12" type="ORF">A3770_08p51760</name>
    <name evidence="11" type="ORF">CPRI1469_LOCUS3155</name>
</gene>
<keyword evidence="13" id="KW-1185">Reference proteome</keyword>
<keyword evidence="4 9" id="KW-0812">Transmembrane</keyword>
<keyword evidence="8 9" id="KW-0472">Membrane</keyword>
<keyword evidence="7" id="KW-0496">Mitochondrion</keyword>
<dbReference type="EMBL" id="CP031041">
    <property type="protein sequence ID" value="QDZ22658.1"/>
    <property type="molecule type" value="Genomic_DNA"/>
</dbReference>
<evidence type="ECO:0000313" key="11">
    <source>
        <dbReference type="EMBL" id="CAD9714303.1"/>
    </source>
</evidence>
<evidence type="ECO:0000256" key="6">
    <source>
        <dbReference type="ARBA" id="ARBA00022989"/>
    </source>
</evidence>